<dbReference type="CDD" id="cd22271">
    <property type="entry name" value="DPBB_EXP_N-like"/>
    <property type="match status" value="1"/>
</dbReference>
<name>A0A1Y2CZV4_9FUNG</name>
<keyword evidence="2" id="KW-0732">Signal</keyword>
<evidence type="ECO:0000313" key="4">
    <source>
        <dbReference type="Proteomes" id="UP000193642"/>
    </source>
</evidence>
<dbReference type="OrthoDB" id="2157705at2759"/>
<dbReference type="Gene3D" id="2.40.40.10">
    <property type="entry name" value="RlpA-like domain"/>
    <property type="match status" value="1"/>
</dbReference>
<evidence type="ECO:0000256" key="2">
    <source>
        <dbReference type="SAM" id="SignalP"/>
    </source>
</evidence>
<keyword evidence="4" id="KW-1185">Reference proteome</keyword>
<feature type="chain" id="PRO_5011000578" description="Barwin-like endoglucanase" evidence="2">
    <location>
        <begin position="17"/>
        <end position="233"/>
    </location>
</feature>
<dbReference type="InterPro" id="IPR036908">
    <property type="entry name" value="RlpA-like_sf"/>
</dbReference>
<feature type="region of interest" description="Disordered" evidence="1">
    <location>
        <begin position="129"/>
        <end position="151"/>
    </location>
</feature>
<feature type="signal peptide" evidence="2">
    <location>
        <begin position="1"/>
        <end position="16"/>
    </location>
</feature>
<sequence>MLLLPLIALPLVAAYSAEITWFADSYYTVGHMACMDGVDCQVPQDPYLFAAMSVYFLSDQSSIINSGQCGRCIRLTGDRGSVVVTVMDVMLNDAKSPYDLDLSLSAFQAVTAYDGLSRADWDFVDCQTGLPDGQVPPPSPAPEPVPTTQDAPAAAPVATTAVVPVPAPNPLPTIDTSAASVPKPTIDSKVVVTVPNIPVFVPVSKTQTTSDATAHIVSSCLFMSTLLAMSLIL</sequence>
<evidence type="ECO:0008006" key="5">
    <source>
        <dbReference type="Google" id="ProtNLM"/>
    </source>
</evidence>
<protein>
    <recommendedName>
        <fullName evidence="5">Barwin-like endoglucanase</fullName>
    </recommendedName>
</protein>
<accession>A0A1Y2CZV4</accession>
<reference evidence="3 4" key="1">
    <citation type="submission" date="2016-07" db="EMBL/GenBank/DDBJ databases">
        <title>Pervasive Adenine N6-methylation of Active Genes in Fungi.</title>
        <authorList>
            <consortium name="DOE Joint Genome Institute"/>
            <person name="Mondo S.J."/>
            <person name="Dannebaum R.O."/>
            <person name="Kuo R.C."/>
            <person name="Labutti K."/>
            <person name="Haridas S."/>
            <person name="Kuo A."/>
            <person name="Salamov A."/>
            <person name="Ahrendt S.R."/>
            <person name="Lipzen A."/>
            <person name="Sullivan W."/>
            <person name="Andreopoulos W.B."/>
            <person name="Clum A."/>
            <person name="Lindquist E."/>
            <person name="Daum C."/>
            <person name="Ramamoorthy G.K."/>
            <person name="Gryganskyi A."/>
            <person name="Culley D."/>
            <person name="Magnuson J.K."/>
            <person name="James T.Y."/>
            <person name="O'Malley M.A."/>
            <person name="Stajich J.E."/>
            <person name="Spatafora J.W."/>
            <person name="Visel A."/>
            <person name="Grigoriev I.V."/>
        </authorList>
    </citation>
    <scope>NUCLEOTIDE SEQUENCE [LARGE SCALE GENOMIC DNA]</scope>
    <source>
        <strain evidence="3 4">JEL800</strain>
    </source>
</reference>
<dbReference type="Proteomes" id="UP000193642">
    <property type="component" value="Unassembled WGS sequence"/>
</dbReference>
<evidence type="ECO:0000256" key="1">
    <source>
        <dbReference type="SAM" id="MobiDB-lite"/>
    </source>
</evidence>
<comment type="caution">
    <text evidence="3">The sequence shown here is derived from an EMBL/GenBank/DDBJ whole genome shotgun (WGS) entry which is preliminary data.</text>
</comment>
<dbReference type="EMBL" id="MCGO01000003">
    <property type="protein sequence ID" value="ORY52406.1"/>
    <property type="molecule type" value="Genomic_DNA"/>
</dbReference>
<dbReference type="AlphaFoldDB" id="A0A1Y2CZV4"/>
<dbReference type="SUPFAM" id="SSF50685">
    <property type="entry name" value="Barwin-like endoglucanases"/>
    <property type="match status" value="1"/>
</dbReference>
<organism evidence="3 4">
    <name type="scientific">Rhizoclosmatium globosum</name>
    <dbReference type="NCBI Taxonomy" id="329046"/>
    <lineage>
        <taxon>Eukaryota</taxon>
        <taxon>Fungi</taxon>
        <taxon>Fungi incertae sedis</taxon>
        <taxon>Chytridiomycota</taxon>
        <taxon>Chytridiomycota incertae sedis</taxon>
        <taxon>Chytridiomycetes</taxon>
        <taxon>Chytridiales</taxon>
        <taxon>Chytriomycetaceae</taxon>
        <taxon>Rhizoclosmatium</taxon>
    </lineage>
</organism>
<gene>
    <name evidence="3" type="ORF">BCR33DRAFT_711730</name>
</gene>
<feature type="compositionally biased region" description="Pro residues" evidence="1">
    <location>
        <begin position="134"/>
        <end position="145"/>
    </location>
</feature>
<proteinExistence type="predicted"/>
<evidence type="ECO:0000313" key="3">
    <source>
        <dbReference type="EMBL" id="ORY52406.1"/>
    </source>
</evidence>